<keyword evidence="4" id="KW-0255">Endonuclease</keyword>
<keyword evidence="3" id="KW-0540">Nuclease</keyword>
<evidence type="ECO:0000313" key="8">
    <source>
        <dbReference type="EMBL" id="RZD18766.1"/>
    </source>
</evidence>
<dbReference type="Proteomes" id="UP000319296">
    <property type="component" value="Unassembled WGS sequence"/>
</dbReference>
<dbReference type="GO" id="GO:0016787">
    <property type="term" value="F:hydrolase activity"/>
    <property type="evidence" value="ECO:0007669"/>
    <property type="project" value="UniProtKB-KW"/>
</dbReference>
<evidence type="ECO:0000256" key="3">
    <source>
        <dbReference type="ARBA" id="ARBA00022722"/>
    </source>
</evidence>
<reference evidence="8 9" key="1">
    <citation type="journal article" date="2019" name="ISME J.">
        <title>Insights into ecological role of a new deltaproteobacterial order Candidatus Acidulodesulfobacterales by metagenomics and metatranscriptomics.</title>
        <authorList>
            <person name="Tan S."/>
            <person name="Liu J."/>
            <person name="Fang Y."/>
            <person name="Hedlund B.P."/>
            <person name="Lian Z.H."/>
            <person name="Huang L.Y."/>
            <person name="Li J.T."/>
            <person name="Huang L.N."/>
            <person name="Li W.J."/>
            <person name="Jiang H.C."/>
            <person name="Dong H.L."/>
            <person name="Shu W.S."/>
        </authorList>
    </citation>
    <scope>NUCLEOTIDE SEQUENCE [LARGE SCALE GENOMIC DNA]</scope>
    <source>
        <strain evidence="8">AP1</strain>
    </source>
</reference>
<keyword evidence="7" id="KW-0346">Stress response</keyword>
<gene>
    <name evidence="8" type="ORF">EVG15_04065</name>
</gene>
<evidence type="ECO:0000256" key="1">
    <source>
        <dbReference type="ARBA" id="ARBA00006620"/>
    </source>
</evidence>
<name>A0A519BNB5_9DELT</name>
<dbReference type="InterPro" id="IPR012933">
    <property type="entry name" value="HicA_mRNA_interferase"/>
</dbReference>
<evidence type="ECO:0000256" key="7">
    <source>
        <dbReference type="ARBA" id="ARBA00023016"/>
    </source>
</evidence>
<evidence type="ECO:0000256" key="4">
    <source>
        <dbReference type="ARBA" id="ARBA00022759"/>
    </source>
</evidence>
<protein>
    <submittedName>
        <fullName evidence="8">Type II toxin-antitoxin system HicA family toxin</fullName>
    </submittedName>
</protein>
<keyword evidence="2" id="KW-1277">Toxin-antitoxin system</keyword>
<dbReference type="GO" id="GO:0004519">
    <property type="term" value="F:endonuclease activity"/>
    <property type="evidence" value="ECO:0007669"/>
    <property type="project" value="UniProtKB-KW"/>
</dbReference>
<comment type="caution">
    <text evidence="8">The sequence shown here is derived from an EMBL/GenBank/DDBJ whole genome shotgun (WGS) entry which is preliminary data.</text>
</comment>
<evidence type="ECO:0000256" key="5">
    <source>
        <dbReference type="ARBA" id="ARBA00022801"/>
    </source>
</evidence>
<dbReference type="Gene3D" id="3.30.920.30">
    <property type="entry name" value="Hypothetical protein"/>
    <property type="match status" value="1"/>
</dbReference>
<keyword evidence="6" id="KW-0694">RNA-binding</keyword>
<evidence type="ECO:0000313" key="9">
    <source>
        <dbReference type="Proteomes" id="UP000319296"/>
    </source>
</evidence>
<dbReference type="EMBL" id="SGBB01000005">
    <property type="protein sequence ID" value="RZD18766.1"/>
    <property type="molecule type" value="Genomic_DNA"/>
</dbReference>
<dbReference type="GO" id="GO:0003729">
    <property type="term" value="F:mRNA binding"/>
    <property type="evidence" value="ECO:0007669"/>
    <property type="project" value="InterPro"/>
</dbReference>
<dbReference type="InterPro" id="IPR038570">
    <property type="entry name" value="HicA_sf"/>
</dbReference>
<proteinExistence type="inferred from homology"/>
<sequence length="81" mass="9125">MPKIPRDISGLELAKLLSKYGYNADRQKGSHIRLSAKINNSEHHITIPDKDSVKIGTLNNIILNVAEFLGIDKKELIKKIF</sequence>
<accession>A0A519BNB5</accession>
<evidence type="ECO:0000256" key="2">
    <source>
        <dbReference type="ARBA" id="ARBA00022649"/>
    </source>
</evidence>
<organism evidence="8 9">
    <name type="scientific">Candidatus Acididesulfobacter diazotrophicus</name>
    <dbReference type="NCBI Taxonomy" id="2597226"/>
    <lineage>
        <taxon>Bacteria</taxon>
        <taxon>Deltaproteobacteria</taxon>
        <taxon>Candidatus Acidulodesulfobacterales</taxon>
        <taxon>Candidatus Acididesulfobacter</taxon>
    </lineage>
</organism>
<comment type="similarity">
    <text evidence="1">Belongs to the HicA mRNA interferase family.</text>
</comment>
<dbReference type="Pfam" id="PF07927">
    <property type="entry name" value="HicA_toxin"/>
    <property type="match status" value="1"/>
</dbReference>
<keyword evidence="5" id="KW-0378">Hydrolase</keyword>
<dbReference type="AlphaFoldDB" id="A0A519BNB5"/>
<dbReference type="SUPFAM" id="SSF54786">
    <property type="entry name" value="YcfA/nrd intein domain"/>
    <property type="match status" value="1"/>
</dbReference>
<evidence type="ECO:0000256" key="6">
    <source>
        <dbReference type="ARBA" id="ARBA00022884"/>
    </source>
</evidence>